<evidence type="ECO:0000313" key="2">
    <source>
        <dbReference type="Proteomes" id="UP001501475"/>
    </source>
</evidence>
<gene>
    <name evidence="1" type="ORF">GCM10009810_15490</name>
</gene>
<dbReference type="SUPFAM" id="SSF50891">
    <property type="entry name" value="Cyclophilin-like"/>
    <property type="match status" value="1"/>
</dbReference>
<organism evidence="1 2">
    <name type="scientific">Nostocoides vanveenii</name>
    <dbReference type="NCBI Taxonomy" id="330835"/>
    <lineage>
        <taxon>Bacteria</taxon>
        <taxon>Bacillati</taxon>
        <taxon>Actinomycetota</taxon>
        <taxon>Actinomycetes</taxon>
        <taxon>Micrococcales</taxon>
        <taxon>Intrasporangiaceae</taxon>
        <taxon>Nostocoides</taxon>
    </lineage>
</organism>
<dbReference type="EMBL" id="BAAAPN010000037">
    <property type="protein sequence ID" value="GAA1756830.1"/>
    <property type="molecule type" value="Genomic_DNA"/>
</dbReference>
<name>A0ABN2KIG7_9MICO</name>
<sequence length="83" mass="9008">MDAAAIPERAARMARERVVRAVDGRDVHVPVESLCVHGDSPGAVAAGGWQLIGRTDETLWNEDWDPPALLSPGMRVRFVDQGC</sequence>
<proteinExistence type="predicted"/>
<keyword evidence="2" id="KW-1185">Reference proteome</keyword>
<dbReference type="Proteomes" id="UP001501475">
    <property type="component" value="Unassembled WGS sequence"/>
</dbReference>
<comment type="caution">
    <text evidence="1">The sequence shown here is derived from an EMBL/GenBank/DDBJ whole genome shotgun (WGS) entry which is preliminary data.</text>
</comment>
<dbReference type="InterPro" id="IPR029000">
    <property type="entry name" value="Cyclophilin-like_dom_sf"/>
</dbReference>
<dbReference type="InterPro" id="IPR005501">
    <property type="entry name" value="LamB/YcsF/PxpA-like"/>
</dbReference>
<evidence type="ECO:0000313" key="1">
    <source>
        <dbReference type="EMBL" id="GAA1756830.1"/>
    </source>
</evidence>
<accession>A0ABN2KIG7</accession>
<protein>
    <submittedName>
        <fullName evidence="1">Uncharacterized protein</fullName>
    </submittedName>
</protein>
<reference evidence="1 2" key="1">
    <citation type="journal article" date="2019" name="Int. J. Syst. Evol. Microbiol.">
        <title>The Global Catalogue of Microorganisms (GCM) 10K type strain sequencing project: providing services to taxonomists for standard genome sequencing and annotation.</title>
        <authorList>
            <consortium name="The Broad Institute Genomics Platform"/>
            <consortium name="The Broad Institute Genome Sequencing Center for Infectious Disease"/>
            <person name="Wu L."/>
            <person name="Ma J."/>
        </authorList>
    </citation>
    <scope>NUCLEOTIDE SEQUENCE [LARGE SCALE GENOMIC DNA]</scope>
    <source>
        <strain evidence="1 2">JCM 15591</strain>
    </source>
</reference>
<dbReference type="Gene3D" id="2.40.100.10">
    <property type="entry name" value="Cyclophilin-like"/>
    <property type="match status" value="1"/>
</dbReference>
<dbReference type="Pfam" id="PF03746">
    <property type="entry name" value="LamB_YcsF"/>
    <property type="match status" value="1"/>
</dbReference>